<evidence type="ECO:0000313" key="3">
    <source>
        <dbReference type="Proteomes" id="UP000014760"/>
    </source>
</evidence>
<name>R7U7Y1_CAPTE</name>
<dbReference type="HOGENOM" id="CLU_963917_0_0_1"/>
<organism evidence="1">
    <name type="scientific">Capitella teleta</name>
    <name type="common">Polychaete worm</name>
    <dbReference type="NCBI Taxonomy" id="283909"/>
    <lineage>
        <taxon>Eukaryota</taxon>
        <taxon>Metazoa</taxon>
        <taxon>Spiralia</taxon>
        <taxon>Lophotrochozoa</taxon>
        <taxon>Annelida</taxon>
        <taxon>Polychaeta</taxon>
        <taxon>Sedentaria</taxon>
        <taxon>Scolecida</taxon>
        <taxon>Capitellidae</taxon>
        <taxon>Capitella</taxon>
    </lineage>
</organism>
<evidence type="ECO:0000313" key="2">
    <source>
        <dbReference type="EnsemblMetazoa" id="CapteP198045"/>
    </source>
</evidence>
<dbReference type="Proteomes" id="UP000014760">
    <property type="component" value="Unassembled WGS sequence"/>
</dbReference>
<proteinExistence type="predicted"/>
<reference evidence="2" key="3">
    <citation type="submission" date="2015-06" db="UniProtKB">
        <authorList>
            <consortium name="EnsemblMetazoa"/>
        </authorList>
    </citation>
    <scope>IDENTIFICATION</scope>
</reference>
<accession>R7U7Y1</accession>
<dbReference type="EnsemblMetazoa" id="CapteT198045">
    <property type="protein sequence ID" value="CapteP198045"/>
    <property type="gene ID" value="CapteG198045"/>
</dbReference>
<keyword evidence="3" id="KW-1185">Reference proteome</keyword>
<dbReference type="EMBL" id="KB304051">
    <property type="protein sequence ID" value="ELU02450.1"/>
    <property type="molecule type" value="Genomic_DNA"/>
</dbReference>
<dbReference type="Gene3D" id="3.90.70.80">
    <property type="match status" value="1"/>
</dbReference>
<dbReference type="InterPro" id="IPR038765">
    <property type="entry name" value="Papain-like_cys_pep_sf"/>
</dbReference>
<dbReference type="EMBL" id="AMQN01008834">
    <property type="status" value="NOT_ANNOTATED_CDS"/>
    <property type="molecule type" value="Genomic_DNA"/>
</dbReference>
<gene>
    <name evidence="1" type="ORF">CAPTEDRAFT_198045</name>
</gene>
<dbReference type="SUPFAM" id="SSF54001">
    <property type="entry name" value="Cysteine proteinases"/>
    <property type="match status" value="1"/>
</dbReference>
<evidence type="ECO:0000313" key="1">
    <source>
        <dbReference type="EMBL" id="ELU02450.1"/>
    </source>
</evidence>
<sequence length="341" mass="37557">MRCLIVGSSHVGGLRSIVASLCPHFTSVVVQQFPGLRADFLLSVLPRLCLNDFDVIFCIVESNDILTKGGRLAMESRAAIQRKMRQIHGLLSGGNRRVVMSAILPRAFSYNSLYDQSSASLFNRIARSINAGLGDILTRTPSLWHRRTAKASALSIRIAELWSVSVVWSGVTWGVACPSATRRTRTPYKEKAATWKLDDFFHREQPSVNGDRYVDSYSNALMRNLGLGHEGVALQTTGDGGCLFNAVSLSLTGFERSASVLRARTALEMALHREYYVALDSLKDAKYVCPTFDEALNACISPNGFSSAYTIQALATVIGIPIRAIYPRMPGTWKYVVDELN</sequence>
<dbReference type="OrthoDB" id="6162110at2759"/>
<reference evidence="1 3" key="2">
    <citation type="journal article" date="2013" name="Nature">
        <title>Insights into bilaterian evolution from three spiralian genomes.</title>
        <authorList>
            <person name="Simakov O."/>
            <person name="Marletaz F."/>
            <person name="Cho S.J."/>
            <person name="Edsinger-Gonzales E."/>
            <person name="Havlak P."/>
            <person name="Hellsten U."/>
            <person name="Kuo D.H."/>
            <person name="Larsson T."/>
            <person name="Lv J."/>
            <person name="Arendt D."/>
            <person name="Savage R."/>
            <person name="Osoegawa K."/>
            <person name="de Jong P."/>
            <person name="Grimwood J."/>
            <person name="Chapman J.A."/>
            <person name="Shapiro H."/>
            <person name="Aerts A."/>
            <person name="Otillar R.P."/>
            <person name="Terry A.Y."/>
            <person name="Boore J.L."/>
            <person name="Grigoriev I.V."/>
            <person name="Lindberg D.R."/>
            <person name="Seaver E.C."/>
            <person name="Weisblat D.A."/>
            <person name="Putnam N.H."/>
            <person name="Rokhsar D.S."/>
        </authorList>
    </citation>
    <scope>NUCLEOTIDE SEQUENCE</scope>
    <source>
        <strain evidence="1 3">I ESC-2004</strain>
    </source>
</reference>
<reference evidence="3" key="1">
    <citation type="submission" date="2012-12" db="EMBL/GenBank/DDBJ databases">
        <authorList>
            <person name="Hellsten U."/>
            <person name="Grimwood J."/>
            <person name="Chapman J.A."/>
            <person name="Shapiro H."/>
            <person name="Aerts A."/>
            <person name="Otillar R.P."/>
            <person name="Terry A.Y."/>
            <person name="Boore J.L."/>
            <person name="Simakov O."/>
            <person name="Marletaz F."/>
            <person name="Cho S.-J."/>
            <person name="Edsinger-Gonzales E."/>
            <person name="Havlak P."/>
            <person name="Kuo D.-H."/>
            <person name="Larsson T."/>
            <person name="Lv J."/>
            <person name="Arendt D."/>
            <person name="Savage R."/>
            <person name="Osoegawa K."/>
            <person name="de Jong P."/>
            <person name="Lindberg D.R."/>
            <person name="Seaver E.C."/>
            <person name="Weisblat D.A."/>
            <person name="Putnam N.H."/>
            <person name="Grigoriev I.V."/>
            <person name="Rokhsar D.S."/>
        </authorList>
    </citation>
    <scope>NUCLEOTIDE SEQUENCE</scope>
    <source>
        <strain evidence="3">I ESC-2004</strain>
    </source>
</reference>
<dbReference type="AlphaFoldDB" id="R7U7Y1"/>
<dbReference type="EMBL" id="AMQN01008833">
    <property type="status" value="NOT_ANNOTATED_CDS"/>
    <property type="molecule type" value="Genomic_DNA"/>
</dbReference>
<protein>
    <recommendedName>
        <fullName evidence="4">OTU domain-containing protein</fullName>
    </recommendedName>
</protein>
<evidence type="ECO:0008006" key="4">
    <source>
        <dbReference type="Google" id="ProtNLM"/>
    </source>
</evidence>